<gene>
    <name evidence="1" type="ORF">ACFSX9_03320</name>
</gene>
<comment type="caution">
    <text evidence="1">The sequence shown here is derived from an EMBL/GenBank/DDBJ whole genome shotgun (WGS) entry which is preliminary data.</text>
</comment>
<dbReference type="RefSeq" id="WP_379804364.1">
    <property type="nucleotide sequence ID" value="NZ_JBHUOL010000006.1"/>
</dbReference>
<dbReference type="Proteomes" id="UP001597549">
    <property type="component" value="Unassembled WGS sequence"/>
</dbReference>
<organism evidence="1 2">
    <name type="scientific">Flavobacterium ardleyense</name>
    <dbReference type="NCBI Taxonomy" id="2038737"/>
    <lineage>
        <taxon>Bacteria</taxon>
        <taxon>Pseudomonadati</taxon>
        <taxon>Bacteroidota</taxon>
        <taxon>Flavobacteriia</taxon>
        <taxon>Flavobacteriales</taxon>
        <taxon>Flavobacteriaceae</taxon>
        <taxon>Flavobacterium</taxon>
    </lineage>
</organism>
<protein>
    <submittedName>
        <fullName evidence="1">DUF4919 domain-containing protein</fullName>
    </submittedName>
</protein>
<dbReference type="InterPro" id="IPR032578">
    <property type="entry name" value="DUF4919"/>
</dbReference>
<evidence type="ECO:0000313" key="2">
    <source>
        <dbReference type="Proteomes" id="UP001597549"/>
    </source>
</evidence>
<dbReference type="EMBL" id="JBHUOL010000006">
    <property type="protein sequence ID" value="MFD2907757.1"/>
    <property type="molecule type" value="Genomic_DNA"/>
</dbReference>
<name>A0ABW5Z7B4_9FLAO</name>
<accession>A0ABW5Z7B4</accession>
<sequence length="187" mass="21910">MEKINFELIDAQVNSNGIDDLLKRYTDFDLTLTQSELQHLYYGYKLKYFYANNSTFRNKNFDLILNESVDCSRKIKICDSILEDDLFDVEVNIIRLNCKRQLVPKDNNYINQVQLVMKMFHAIKSSGEGTLESPIYIINSNHKNFILQLLQLKTSGKISYMNSLEVVQIIDDKNIKELYFDISRSLN</sequence>
<evidence type="ECO:0000313" key="1">
    <source>
        <dbReference type="EMBL" id="MFD2907757.1"/>
    </source>
</evidence>
<reference evidence="2" key="1">
    <citation type="journal article" date="2019" name="Int. J. Syst. Evol. Microbiol.">
        <title>The Global Catalogue of Microorganisms (GCM) 10K type strain sequencing project: providing services to taxonomists for standard genome sequencing and annotation.</title>
        <authorList>
            <consortium name="The Broad Institute Genomics Platform"/>
            <consortium name="The Broad Institute Genome Sequencing Center for Infectious Disease"/>
            <person name="Wu L."/>
            <person name="Ma J."/>
        </authorList>
    </citation>
    <scope>NUCLEOTIDE SEQUENCE [LARGE SCALE GENOMIC DNA]</scope>
    <source>
        <strain evidence="2">KCTC 52644</strain>
    </source>
</reference>
<dbReference type="Pfam" id="PF16266">
    <property type="entry name" value="DUF4919"/>
    <property type="match status" value="1"/>
</dbReference>
<proteinExistence type="predicted"/>
<keyword evidence="2" id="KW-1185">Reference proteome</keyword>